<dbReference type="Gene3D" id="3.30.740.10">
    <property type="entry name" value="Protein Inhibitor Of Neuronal Nitric Oxide Synthase"/>
    <property type="match status" value="1"/>
</dbReference>
<proteinExistence type="inferred from homology"/>
<dbReference type="AlphaFoldDB" id="A0AAD4N5J7"/>
<dbReference type="PANTHER" id="PTHR11886">
    <property type="entry name" value="DYNEIN LIGHT CHAIN"/>
    <property type="match status" value="1"/>
</dbReference>
<dbReference type="PROSITE" id="PS01239">
    <property type="entry name" value="DYNEIN_LIGHT_1"/>
    <property type="match status" value="1"/>
</dbReference>
<keyword evidence="7 8" id="KW-0206">Cytoskeleton</keyword>
<keyword evidence="6 8" id="KW-0505">Motor protein</keyword>
<dbReference type="SUPFAM" id="SSF54648">
    <property type="entry name" value="DLC"/>
    <property type="match status" value="1"/>
</dbReference>
<keyword evidence="4 8" id="KW-0493">Microtubule</keyword>
<name>A0AAD4N5J7_9BILA</name>
<comment type="similarity">
    <text evidence="2 8">Belongs to the dynein light chain family.</text>
</comment>
<evidence type="ECO:0000256" key="1">
    <source>
        <dbReference type="ARBA" id="ARBA00004245"/>
    </source>
</evidence>
<dbReference type="EMBL" id="JAKKPZ010000013">
    <property type="protein sequence ID" value="KAI1714419.1"/>
    <property type="molecule type" value="Genomic_DNA"/>
</dbReference>
<reference evidence="9" key="1">
    <citation type="submission" date="2022-01" db="EMBL/GenBank/DDBJ databases">
        <title>Genome Sequence Resource for Two Populations of Ditylenchus destructor, the Migratory Endoparasitic Phytonematode.</title>
        <authorList>
            <person name="Zhang H."/>
            <person name="Lin R."/>
            <person name="Xie B."/>
        </authorList>
    </citation>
    <scope>NUCLEOTIDE SEQUENCE</scope>
    <source>
        <strain evidence="9">BazhouSP</strain>
    </source>
</reference>
<dbReference type="Pfam" id="PF01221">
    <property type="entry name" value="Dynein_light"/>
    <property type="match status" value="1"/>
</dbReference>
<evidence type="ECO:0000256" key="5">
    <source>
        <dbReference type="ARBA" id="ARBA00023017"/>
    </source>
</evidence>
<dbReference type="SMART" id="SM01375">
    <property type="entry name" value="Dynein_light"/>
    <property type="match status" value="1"/>
</dbReference>
<dbReference type="FunFam" id="3.30.740.10:FF:000006">
    <property type="entry name" value="Dynein light chain"/>
    <property type="match status" value="1"/>
</dbReference>
<evidence type="ECO:0000256" key="7">
    <source>
        <dbReference type="ARBA" id="ARBA00023212"/>
    </source>
</evidence>
<dbReference type="InterPro" id="IPR037177">
    <property type="entry name" value="DLC_sf"/>
</dbReference>
<dbReference type="InterPro" id="IPR001372">
    <property type="entry name" value="Dynein_light_chain_typ-1/2"/>
</dbReference>
<keyword evidence="3 8" id="KW-0963">Cytoplasm</keyword>
<sequence>MNATALGMHIPAGRIVDDGFLLQLLFSPNNNPYSRKMQDFDTIDKIEVKESDMNAEMTKASVEIVREGLRRFNQDKDVASYLKDAFEHKFGPTWHTVVGKSFGSRVSYEMNHFILLKVNQHTVLIFKCGGY</sequence>
<gene>
    <name evidence="9" type="ORF">DdX_08514</name>
</gene>
<keyword evidence="5 8" id="KW-0243">Dynein</keyword>
<comment type="caution">
    <text evidence="9">The sequence shown here is derived from an EMBL/GenBank/DDBJ whole genome shotgun (WGS) entry which is preliminary data.</text>
</comment>
<evidence type="ECO:0000256" key="3">
    <source>
        <dbReference type="ARBA" id="ARBA00022490"/>
    </source>
</evidence>
<organism evidence="9 10">
    <name type="scientific">Ditylenchus destructor</name>
    <dbReference type="NCBI Taxonomy" id="166010"/>
    <lineage>
        <taxon>Eukaryota</taxon>
        <taxon>Metazoa</taxon>
        <taxon>Ecdysozoa</taxon>
        <taxon>Nematoda</taxon>
        <taxon>Chromadorea</taxon>
        <taxon>Rhabditida</taxon>
        <taxon>Tylenchina</taxon>
        <taxon>Tylenchomorpha</taxon>
        <taxon>Sphaerularioidea</taxon>
        <taxon>Anguinidae</taxon>
        <taxon>Anguininae</taxon>
        <taxon>Ditylenchus</taxon>
    </lineage>
</organism>
<evidence type="ECO:0000313" key="9">
    <source>
        <dbReference type="EMBL" id="KAI1714419.1"/>
    </source>
</evidence>
<evidence type="ECO:0000256" key="4">
    <source>
        <dbReference type="ARBA" id="ARBA00022701"/>
    </source>
</evidence>
<dbReference type="GO" id="GO:0005868">
    <property type="term" value="C:cytoplasmic dynein complex"/>
    <property type="evidence" value="ECO:0007669"/>
    <property type="project" value="TreeGrafter"/>
</dbReference>
<dbReference type="PANTHER" id="PTHR11886:SF55">
    <property type="entry name" value="DYNEIN LIGHT CHAIN 2, CYTOPLASMIC-RELATED"/>
    <property type="match status" value="1"/>
</dbReference>
<protein>
    <recommendedName>
        <fullName evidence="8">Dynein light chain</fullName>
    </recommendedName>
</protein>
<evidence type="ECO:0000256" key="2">
    <source>
        <dbReference type="ARBA" id="ARBA00010156"/>
    </source>
</evidence>
<keyword evidence="10" id="KW-1185">Reference proteome</keyword>
<dbReference type="InterPro" id="IPR019763">
    <property type="entry name" value="Dynein_light_1/2_CS"/>
</dbReference>
<comment type="subcellular location">
    <subcellularLocation>
        <location evidence="1 8">Cytoplasm</location>
        <location evidence="1 8">Cytoskeleton</location>
    </subcellularLocation>
</comment>
<dbReference type="GO" id="GO:0005874">
    <property type="term" value="C:microtubule"/>
    <property type="evidence" value="ECO:0007669"/>
    <property type="project" value="UniProtKB-KW"/>
</dbReference>
<dbReference type="GO" id="GO:0007017">
    <property type="term" value="P:microtubule-based process"/>
    <property type="evidence" value="ECO:0007669"/>
    <property type="project" value="InterPro"/>
</dbReference>
<dbReference type="Proteomes" id="UP001201812">
    <property type="component" value="Unassembled WGS sequence"/>
</dbReference>
<dbReference type="GO" id="GO:0045505">
    <property type="term" value="F:dynein intermediate chain binding"/>
    <property type="evidence" value="ECO:0007669"/>
    <property type="project" value="TreeGrafter"/>
</dbReference>
<accession>A0AAD4N5J7</accession>
<evidence type="ECO:0000256" key="6">
    <source>
        <dbReference type="ARBA" id="ARBA00023175"/>
    </source>
</evidence>
<evidence type="ECO:0000256" key="8">
    <source>
        <dbReference type="RuleBase" id="RU365010"/>
    </source>
</evidence>
<evidence type="ECO:0000313" key="10">
    <source>
        <dbReference type="Proteomes" id="UP001201812"/>
    </source>
</evidence>